<evidence type="ECO:0000259" key="10">
    <source>
        <dbReference type="SMART" id="SM00968"/>
    </source>
</evidence>
<dbReference type="InterPro" id="IPR010935">
    <property type="entry name" value="SMC_hinge"/>
</dbReference>
<dbReference type="SUPFAM" id="SSF75553">
    <property type="entry name" value="Smc hinge domain"/>
    <property type="match status" value="1"/>
</dbReference>
<comment type="similarity">
    <text evidence="2">Belongs to the SMC family. SMC3 subfamily.</text>
</comment>
<reference evidence="11 12" key="1">
    <citation type="submission" date="2024-01" db="EMBL/GenBank/DDBJ databases">
        <authorList>
            <consortium name="Genoscope - CEA"/>
            <person name="William W."/>
        </authorList>
    </citation>
    <scope>NUCLEOTIDE SEQUENCE [LARGE SCALE GENOMIC DNA]</scope>
    <source>
        <strain evidence="11 12">29B2s-10</strain>
    </source>
</reference>
<organism evidence="11 12">
    <name type="scientific">[Candida] anglica</name>
    <dbReference type="NCBI Taxonomy" id="148631"/>
    <lineage>
        <taxon>Eukaryota</taxon>
        <taxon>Fungi</taxon>
        <taxon>Dikarya</taxon>
        <taxon>Ascomycota</taxon>
        <taxon>Saccharomycotina</taxon>
        <taxon>Pichiomycetes</taxon>
        <taxon>Debaryomycetaceae</taxon>
        <taxon>Kurtzmaniella</taxon>
    </lineage>
</organism>
<dbReference type="Proteomes" id="UP001497600">
    <property type="component" value="Chromosome F"/>
</dbReference>
<dbReference type="SMART" id="SM00968">
    <property type="entry name" value="SMC_hinge"/>
    <property type="match status" value="1"/>
</dbReference>
<name>A0ABP0EG03_9ASCO</name>
<dbReference type="Gene3D" id="1.20.1060.20">
    <property type="match status" value="1"/>
</dbReference>
<evidence type="ECO:0000256" key="8">
    <source>
        <dbReference type="PIRNR" id="PIRNR005719"/>
    </source>
</evidence>
<dbReference type="InterPro" id="IPR036277">
    <property type="entry name" value="SMC_hinge_sf"/>
</dbReference>
<evidence type="ECO:0000256" key="5">
    <source>
        <dbReference type="ARBA" id="ARBA00023054"/>
    </source>
</evidence>
<evidence type="ECO:0000256" key="4">
    <source>
        <dbReference type="ARBA" id="ARBA00022776"/>
    </source>
</evidence>
<evidence type="ECO:0000256" key="3">
    <source>
        <dbReference type="ARBA" id="ARBA00022618"/>
    </source>
</evidence>
<feature type="coiled-coil region" evidence="9">
    <location>
        <begin position="854"/>
        <end position="902"/>
    </location>
</feature>
<dbReference type="CDD" id="cd03272">
    <property type="entry name" value="ABC_SMC3_euk"/>
    <property type="match status" value="1"/>
</dbReference>
<evidence type="ECO:0000256" key="1">
    <source>
        <dbReference type="ARBA" id="ARBA00004123"/>
    </source>
</evidence>
<dbReference type="PANTHER" id="PTHR43977">
    <property type="entry name" value="STRUCTURAL MAINTENANCE OF CHROMOSOMES PROTEIN 3"/>
    <property type="match status" value="1"/>
</dbReference>
<evidence type="ECO:0000256" key="6">
    <source>
        <dbReference type="ARBA" id="ARBA00023242"/>
    </source>
</evidence>
<evidence type="ECO:0000256" key="2">
    <source>
        <dbReference type="ARBA" id="ARBA00005917"/>
    </source>
</evidence>
<feature type="domain" description="SMC hinge" evidence="10">
    <location>
        <begin position="524"/>
        <end position="639"/>
    </location>
</feature>
<dbReference type="InterPro" id="IPR027417">
    <property type="entry name" value="P-loop_NTPase"/>
</dbReference>
<gene>
    <name evidence="11" type="primary">SMC3</name>
    <name evidence="11" type="ORF">CAAN4_F15258</name>
</gene>
<dbReference type="Gene3D" id="3.40.50.300">
    <property type="entry name" value="P-loop containing nucleotide triphosphate hydrolases"/>
    <property type="match status" value="2"/>
</dbReference>
<feature type="coiled-coil region" evidence="9">
    <location>
        <begin position="185"/>
        <end position="251"/>
    </location>
</feature>
<dbReference type="Gene3D" id="3.30.70.1620">
    <property type="match status" value="1"/>
</dbReference>
<dbReference type="EMBL" id="OZ004258">
    <property type="protein sequence ID" value="CAK7914192.1"/>
    <property type="molecule type" value="Genomic_DNA"/>
</dbReference>
<dbReference type="Pfam" id="PF02463">
    <property type="entry name" value="SMC_N"/>
    <property type="match status" value="1"/>
</dbReference>
<feature type="coiled-coil region" evidence="9">
    <location>
        <begin position="980"/>
        <end position="1021"/>
    </location>
</feature>
<dbReference type="InterPro" id="IPR024704">
    <property type="entry name" value="SMC"/>
</dbReference>
<dbReference type="SUPFAM" id="SSF52540">
    <property type="entry name" value="P-loop containing nucleoside triphosphate hydrolases"/>
    <property type="match status" value="1"/>
</dbReference>
<comment type="subcellular location">
    <subcellularLocation>
        <location evidence="1 8">Nucleus</location>
    </subcellularLocation>
</comment>
<keyword evidence="5 9" id="KW-0175">Coiled coil</keyword>
<accession>A0ABP0EG03</accession>
<proteinExistence type="inferred from homology"/>
<evidence type="ECO:0000256" key="7">
    <source>
        <dbReference type="ARBA" id="ARBA00023306"/>
    </source>
</evidence>
<dbReference type="InterPro" id="IPR041741">
    <property type="entry name" value="SMC3_ABC_euk"/>
</dbReference>
<dbReference type="Pfam" id="PF06470">
    <property type="entry name" value="SMC_hinge"/>
    <property type="match status" value="1"/>
</dbReference>
<keyword evidence="4" id="KW-0498">Mitosis</keyword>
<keyword evidence="6 8" id="KW-0539">Nucleus</keyword>
<evidence type="ECO:0000313" key="12">
    <source>
        <dbReference type="Proteomes" id="UP001497600"/>
    </source>
</evidence>
<dbReference type="InterPro" id="IPR003395">
    <property type="entry name" value="RecF/RecN/SMC_N"/>
</dbReference>
<keyword evidence="12" id="KW-1185">Reference proteome</keyword>
<evidence type="ECO:0000313" key="11">
    <source>
        <dbReference type="EMBL" id="CAK7914192.1"/>
    </source>
</evidence>
<keyword evidence="3" id="KW-0132">Cell division</keyword>
<evidence type="ECO:0000256" key="9">
    <source>
        <dbReference type="SAM" id="Coils"/>
    </source>
</evidence>
<protein>
    <recommendedName>
        <fullName evidence="8">Structural maintenance of chromosomes protein</fullName>
    </recommendedName>
</protein>
<sequence>MHIKKIIIQGFKTYKNTTVIDFLSPMHNVVVGRNGSGKSNFFAAIRFVLSDAYTHMTREERQGLIHEGSGTVMSAYVEIVFDNTERRFPIAKDEVSVRRTIGLKKDDYSLDSKSASRSDVMNLLESAGFSRSNPYYIVPQGRITALTNSKDSERLTLLKEVSGARVFETKLKESMKEMTNSNYKKQRIDETLKSIEERLSDLQIESADLKEYQSLEKSKKVLEFNIFDRELNDLNSQVETINFNYDQLLSESQADLEELDKREKLCKELSESINDLTLSLKVSKLEKDQTDLDYNQILTTLSDKKMRLNEVEASLSGTKEQSTSLQASIDHYTSLIAKKEREISENKPELESLQDVESQTKADLAEYTSKQRALYSKQSRFSKFQTKEQRDEWLNKEISSVTKELNKKSNTVTKLEQEIDSKQVELEDLKEQIRKLNDSILGPNFAESVKSLQYKISDSKAQITELTDHRKSLWRDEIRLRSIQDSISNDLNNAAHLVNQTMDRAQAQGLAAVKSITDQLNLQESVLGPLAELFHVNDKYKTAVEVIAGNSLFHVVVDNDKTASLLMSELVRTKAGRVTFMPLNRLNPGDVNYPDSTEHECIPLLKKIKFDDQRVLPALKQVFGRTVMTVNLEKGSELARNFNVNCITLDGDRADSRGVLTGGFRDNKKSRIDALKVQKKKKSELVSNNDSLAKCVEEIESINPKLTALNNELQASVRELDKKYSSQEPIKAEISQLSDLKFNIIQEIDSITSNLNTSREFQENLKSNLNQHTLELSSDFTQSLSEDELSQLQKLTVDISRTENILDDVVMKLTEIETKNSQYQAELLDNYYPYLAKLQKEQSESHLQVPETEITDLQREIKTISAQLEAAKDQNQEAISQYEKLEKEVQKNEEFLKKSSKQQALIVKKLEKFSETTEKQLSKKSFLIIRRDEVQKKIRDLGVLPEEAFQQDKHDQFTAQELLEKLNKVNEKLLDYSHINKKAMEQYNTFTRQRDDLAERREELEKSRESIEVLISDLESQKDAAISKSFKQVAESFTKIFEKLVPAGTGRLIMQKQQQDENPNTQEEGVDNYSGVSISVSFNSKEDEQQRIEQLSGGQKSLCAITLILAIQSCDPAPFYLFDEVDANLDTQYRTSVAAMIHSLSANAQFICTTFRPEMLQVADKFYGVMFNNKVSTVSEIVREEAMSFVEGQEQR</sequence>
<dbReference type="PIRSF" id="PIRSF005719">
    <property type="entry name" value="SMC"/>
    <property type="match status" value="1"/>
</dbReference>
<feature type="coiled-coil region" evidence="9">
    <location>
        <begin position="398"/>
        <end position="439"/>
    </location>
</feature>
<keyword evidence="7" id="KW-0131">Cell cycle</keyword>